<feature type="domain" description="Metalloprotease TldD/E central" evidence="7">
    <location>
        <begin position="104"/>
        <end position="196"/>
    </location>
</feature>
<dbReference type="InParanoid" id="Q9HJZ7"/>
<dbReference type="InterPro" id="IPR051463">
    <property type="entry name" value="Peptidase_U62_metallo"/>
</dbReference>
<dbReference type="PaxDb" id="273075-Ta0813"/>
<keyword evidence="4" id="KW-0482">Metalloprotease</keyword>
<keyword evidence="3" id="KW-0378">Hydrolase</keyword>
<keyword evidence="2" id="KW-0645">Protease</keyword>
<sequence length="455" mass="51335">MLDRILDYAGSKSAFADARFMEIEGRGAVIRNGEFDESLYSNDSGYAIRVVNDSIAMAYVDSEDWDKVRAVVDDAVLRSRRPGKNRIYRGRSEKASWSEIGSDHVRDHSLGDMIAILKEADSVAEEANVRISALSDRFVHQVYENTDGSHVEGTYSRIFFNYLVGVSENDRYEQSSEEFGWTGGYDAFDFKTISETMKNDVSNLREIILAPSVEPGNFDVIVGPEISGIVAHESAGHPTEYDRIAGREAALAGESFLTGKTFPYRIGSEKVSVIDDPTLKGSYGYYLYDDEGVRARKRYLYRNGYTSEFLINRESAAWIGQESNGSGRSSSWDMEPLARMSTTYIEPGDYSFEELFEGVHRGIYIKSFTEWNIDDIRFNERYVGKEAYYIENGDIKGRVRRPILETNTIKFYSAVDAVGKDLHFSAGICGKGDPEQGVEVWMGGPHMRLRNMRVK</sequence>
<dbReference type="AlphaFoldDB" id="Q9HJZ7"/>
<dbReference type="PIRSF" id="PIRSF004919">
    <property type="entry name" value="TldD"/>
    <property type="match status" value="1"/>
</dbReference>
<gene>
    <name evidence="8" type="ordered locus">Ta0813</name>
</gene>
<dbReference type="InterPro" id="IPR002510">
    <property type="entry name" value="Metalloprtase-TldD/E_N"/>
</dbReference>
<dbReference type="Pfam" id="PF19290">
    <property type="entry name" value="PmbA_TldD_2nd"/>
    <property type="match status" value="1"/>
</dbReference>
<keyword evidence="9" id="KW-1185">Reference proteome</keyword>
<dbReference type="STRING" id="273075.gene:9572027"/>
<evidence type="ECO:0000259" key="7">
    <source>
        <dbReference type="Pfam" id="PF19290"/>
    </source>
</evidence>
<comment type="similarity">
    <text evidence="1">Belongs to the peptidase U62 family.</text>
</comment>
<dbReference type="InterPro" id="IPR025502">
    <property type="entry name" value="TldD"/>
</dbReference>
<dbReference type="PANTHER" id="PTHR30624">
    <property type="entry name" value="UNCHARACTERIZED PROTEIN TLDD AND PMBA"/>
    <property type="match status" value="1"/>
</dbReference>
<dbReference type="GO" id="GO:0005829">
    <property type="term" value="C:cytosol"/>
    <property type="evidence" value="ECO:0007669"/>
    <property type="project" value="TreeGrafter"/>
</dbReference>
<dbReference type="InterPro" id="IPR036059">
    <property type="entry name" value="TldD/PmbA_sf"/>
</dbReference>
<dbReference type="SUPFAM" id="SSF111283">
    <property type="entry name" value="Putative modulator of DNA gyrase, PmbA/TldD"/>
    <property type="match status" value="1"/>
</dbReference>
<dbReference type="InterPro" id="IPR035068">
    <property type="entry name" value="TldD/PmbA_N"/>
</dbReference>
<evidence type="ECO:0000313" key="8">
    <source>
        <dbReference type="EMBL" id="CAC11942.1"/>
    </source>
</evidence>
<reference evidence="8 9" key="1">
    <citation type="journal article" date="2000" name="Nature">
        <title>The genome sequence of the thermoacidophilic scavenger Thermoplasma acidophilum.</title>
        <authorList>
            <person name="Ruepp A."/>
            <person name="Graml W."/>
            <person name="Santos-Martinez M.L."/>
            <person name="Koretke K.K."/>
            <person name="Volker C."/>
            <person name="Mewes H.W."/>
            <person name="Frishman D."/>
            <person name="Stocker S."/>
            <person name="Lupas A.N."/>
            <person name="Baumeister W."/>
        </authorList>
    </citation>
    <scope>NUCLEOTIDE SEQUENCE [LARGE SCALE GENOMIC DNA]</scope>
    <source>
        <strain evidence="9">ATCC 25905 / DSM 1728 / JCM 9062 / NBRC 15155 / AMRC-C165</strain>
    </source>
</reference>
<name>Q9HJZ7_THEAC</name>
<dbReference type="Pfam" id="PF19289">
    <property type="entry name" value="PmbA_TldD_3rd"/>
    <property type="match status" value="1"/>
</dbReference>
<evidence type="ECO:0000313" key="9">
    <source>
        <dbReference type="Proteomes" id="UP000001024"/>
    </source>
</evidence>
<dbReference type="GO" id="GO:0006508">
    <property type="term" value="P:proteolysis"/>
    <property type="evidence" value="ECO:0007669"/>
    <property type="project" value="UniProtKB-KW"/>
</dbReference>
<dbReference type="Gene3D" id="3.30.2290.10">
    <property type="entry name" value="PmbA/TldD superfamily"/>
    <property type="match status" value="1"/>
</dbReference>
<dbReference type="Pfam" id="PF01523">
    <property type="entry name" value="PmbA_TldD_1st"/>
    <property type="match status" value="1"/>
</dbReference>
<dbReference type="InterPro" id="IPR045570">
    <property type="entry name" value="Metalloprtase-TldD/E_cen_dom"/>
</dbReference>
<dbReference type="GO" id="GO:0008237">
    <property type="term" value="F:metallopeptidase activity"/>
    <property type="evidence" value="ECO:0007669"/>
    <property type="project" value="UniProtKB-KW"/>
</dbReference>
<proteinExistence type="inferred from homology"/>
<feature type="domain" description="Metalloprotease TldD/E C-terminal" evidence="6">
    <location>
        <begin position="215"/>
        <end position="454"/>
    </location>
</feature>
<dbReference type="HOGENOM" id="CLU_026425_1_2_2"/>
<dbReference type="PANTHER" id="PTHR30624:SF11">
    <property type="entry name" value="ZINC-DEPENDENT PROTEASE, TLDD_PMBA FAMILY"/>
    <property type="match status" value="1"/>
</dbReference>
<feature type="domain" description="Metalloprotease TldD/E N-terminal" evidence="5">
    <location>
        <begin position="16"/>
        <end position="76"/>
    </location>
</feature>
<accession>Q9HJZ7</accession>
<protein>
    <submittedName>
        <fullName evidence="8">Uncharacterized protein</fullName>
    </submittedName>
</protein>
<dbReference type="InterPro" id="IPR045569">
    <property type="entry name" value="Metalloprtase-TldD/E_C"/>
</dbReference>
<evidence type="ECO:0000256" key="2">
    <source>
        <dbReference type="ARBA" id="ARBA00022670"/>
    </source>
</evidence>
<evidence type="ECO:0000259" key="5">
    <source>
        <dbReference type="Pfam" id="PF01523"/>
    </source>
</evidence>
<evidence type="ECO:0000259" key="6">
    <source>
        <dbReference type="Pfam" id="PF19289"/>
    </source>
</evidence>
<organism evidence="8 9">
    <name type="scientific">Thermoplasma acidophilum (strain ATCC 25905 / DSM 1728 / JCM 9062 / NBRC 15155 / AMRC-C165)</name>
    <dbReference type="NCBI Taxonomy" id="273075"/>
    <lineage>
        <taxon>Archaea</taxon>
        <taxon>Methanobacteriati</taxon>
        <taxon>Thermoplasmatota</taxon>
        <taxon>Thermoplasmata</taxon>
        <taxon>Thermoplasmatales</taxon>
        <taxon>Thermoplasmataceae</taxon>
        <taxon>Thermoplasma</taxon>
    </lineage>
</organism>
<evidence type="ECO:0000256" key="3">
    <source>
        <dbReference type="ARBA" id="ARBA00022801"/>
    </source>
</evidence>
<dbReference type="EnsemblBacteria" id="CAC11942">
    <property type="protein sequence ID" value="CAC11942"/>
    <property type="gene ID" value="CAC11942"/>
</dbReference>
<dbReference type="Proteomes" id="UP000001024">
    <property type="component" value="Chromosome"/>
</dbReference>
<dbReference type="EMBL" id="AL445065">
    <property type="protein sequence ID" value="CAC11942.1"/>
    <property type="molecule type" value="Genomic_DNA"/>
</dbReference>
<dbReference type="KEGG" id="tac:Ta0813"/>
<evidence type="ECO:0000256" key="1">
    <source>
        <dbReference type="ARBA" id="ARBA00005836"/>
    </source>
</evidence>
<dbReference type="eggNOG" id="arCOG00321">
    <property type="taxonomic scope" value="Archaea"/>
</dbReference>
<evidence type="ECO:0000256" key="4">
    <source>
        <dbReference type="ARBA" id="ARBA00023049"/>
    </source>
</evidence>